<accession>A0A249K8K5</accession>
<gene>
    <name evidence="3" type="ORF">B1s21160_02000</name>
</gene>
<keyword evidence="4" id="KW-1185">Reference proteome</keyword>
<protein>
    <submittedName>
        <fullName evidence="3">Uncharacterized protein</fullName>
    </submittedName>
</protein>
<dbReference type="EMBL" id="CP016771">
    <property type="protein sequence ID" value="ASY13124.1"/>
    <property type="molecule type" value="Genomic_DNA"/>
</dbReference>
<feature type="transmembrane region" description="Helical" evidence="2">
    <location>
        <begin position="59"/>
        <end position="76"/>
    </location>
</feature>
<organism evidence="3 4">
    <name type="scientific">Candidatus Nanopelagicus hibericus</name>
    <dbReference type="NCBI Taxonomy" id="1884915"/>
    <lineage>
        <taxon>Bacteria</taxon>
        <taxon>Bacillati</taxon>
        <taxon>Actinomycetota</taxon>
        <taxon>Actinomycetes</taxon>
        <taxon>Candidatus Nanopelagicales</taxon>
        <taxon>Candidatus Nanopelagicaceae</taxon>
        <taxon>Candidatus Nanopelagicus</taxon>
    </lineage>
</organism>
<proteinExistence type="predicted"/>
<dbReference type="RefSeq" id="WP_095672210.1">
    <property type="nucleotide sequence ID" value="NZ_CP016771.1"/>
</dbReference>
<keyword evidence="2" id="KW-0472">Membrane</keyword>
<keyword evidence="2" id="KW-0812">Transmembrane</keyword>
<reference evidence="3 4" key="1">
    <citation type="submission" date="2016-07" db="EMBL/GenBank/DDBJ databases">
        <title>High microdiversification within the ubiquitous acI lineage of Actinobacteria.</title>
        <authorList>
            <person name="Neuenschwander S.M."/>
            <person name="Salcher M."/>
            <person name="Ghai R."/>
            <person name="Pernthaler J."/>
        </authorList>
    </citation>
    <scope>NUCLEOTIDE SEQUENCE [LARGE SCALE GENOMIC DNA]</scope>
    <source>
        <strain evidence="3">MMS-21-160</strain>
    </source>
</reference>
<evidence type="ECO:0000313" key="3">
    <source>
        <dbReference type="EMBL" id="ASY13124.1"/>
    </source>
</evidence>
<keyword evidence="2" id="KW-1133">Transmembrane helix</keyword>
<dbReference type="AlphaFoldDB" id="A0A249K8K5"/>
<feature type="region of interest" description="Disordered" evidence="1">
    <location>
        <begin position="94"/>
        <end position="127"/>
    </location>
</feature>
<name>A0A249K8K5_9ACTN</name>
<dbReference type="KEGG" id="nhi:B1s21160_02000"/>
<sequence>MSDKDDFVEDLFRDLPKSKPMSELELKRHEKMILAKIEEMKIAQDKKQNSLYVRFQTQFQLAAGFLVLVGGLAFVLNQSDSNSKSDLEIAIAKPTPTAQSETPKPTQSEPNNNSSTKPLDLNDGSTQFEIDQSPSKEYLNNTGLDYLNQIEQIRSKIKISAKPIALSAIPASYGKCAIELGVNANLIAVDKGFYDGQGVLAFFSGSSRSSMNIWVVSKSCEKIANP</sequence>
<dbReference type="OrthoDB" id="3517256at2"/>
<dbReference type="Proteomes" id="UP000217171">
    <property type="component" value="Chromosome"/>
</dbReference>
<feature type="compositionally biased region" description="Polar residues" evidence="1">
    <location>
        <begin position="96"/>
        <end position="127"/>
    </location>
</feature>
<evidence type="ECO:0000256" key="1">
    <source>
        <dbReference type="SAM" id="MobiDB-lite"/>
    </source>
</evidence>
<evidence type="ECO:0000256" key="2">
    <source>
        <dbReference type="SAM" id="Phobius"/>
    </source>
</evidence>
<evidence type="ECO:0000313" key="4">
    <source>
        <dbReference type="Proteomes" id="UP000217171"/>
    </source>
</evidence>